<evidence type="ECO:0008006" key="8">
    <source>
        <dbReference type="Google" id="ProtNLM"/>
    </source>
</evidence>
<reference evidence="6" key="2">
    <citation type="submission" date="2020-09" db="EMBL/GenBank/DDBJ databases">
        <authorList>
            <person name="Sun Q."/>
            <person name="Ohkuma M."/>
        </authorList>
    </citation>
    <scope>NUCLEOTIDE SEQUENCE</scope>
    <source>
        <strain evidence="6">JCM 4369</strain>
    </source>
</reference>
<dbReference type="AlphaFoldDB" id="A0A918IEZ8"/>
<feature type="compositionally biased region" description="Low complexity" evidence="5">
    <location>
        <begin position="11"/>
        <end position="21"/>
    </location>
</feature>
<gene>
    <name evidence="6" type="ORF">GCM10010260_47100</name>
</gene>
<comment type="similarity">
    <text evidence="1">Belongs to the BlaI transcriptional regulatory family.</text>
</comment>
<keyword evidence="2" id="KW-0805">Transcription regulation</keyword>
<keyword evidence="7" id="KW-1185">Reference proteome</keyword>
<dbReference type="SUPFAM" id="SSF46785">
    <property type="entry name" value="Winged helix' DNA-binding domain"/>
    <property type="match status" value="1"/>
</dbReference>
<organism evidence="6 7">
    <name type="scientific">Streptomyces filipinensis</name>
    <dbReference type="NCBI Taxonomy" id="66887"/>
    <lineage>
        <taxon>Bacteria</taxon>
        <taxon>Bacillati</taxon>
        <taxon>Actinomycetota</taxon>
        <taxon>Actinomycetes</taxon>
        <taxon>Kitasatosporales</taxon>
        <taxon>Streptomycetaceae</taxon>
        <taxon>Streptomyces</taxon>
    </lineage>
</organism>
<dbReference type="EMBL" id="BMTD01000010">
    <property type="protein sequence ID" value="GGV04581.1"/>
    <property type="molecule type" value="Genomic_DNA"/>
</dbReference>
<evidence type="ECO:0000313" key="7">
    <source>
        <dbReference type="Proteomes" id="UP000618795"/>
    </source>
</evidence>
<protein>
    <recommendedName>
        <fullName evidence="8">BlaI/MecI/CopY family transcriptional regulator</fullName>
    </recommendedName>
</protein>
<dbReference type="InterPro" id="IPR036388">
    <property type="entry name" value="WH-like_DNA-bd_sf"/>
</dbReference>
<dbReference type="InterPro" id="IPR036390">
    <property type="entry name" value="WH_DNA-bd_sf"/>
</dbReference>
<dbReference type="Gene3D" id="1.10.10.10">
    <property type="entry name" value="Winged helix-like DNA-binding domain superfamily/Winged helix DNA-binding domain"/>
    <property type="match status" value="1"/>
</dbReference>
<comment type="caution">
    <text evidence="6">The sequence shown here is derived from an EMBL/GenBank/DDBJ whole genome shotgun (WGS) entry which is preliminary data.</text>
</comment>
<dbReference type="GO" id="GO:0003677">
    <property type="term" value="F:DNA binding"/>
    <property type="evidence" value="ECO:0007669"/>
    <property type="project" value="UniProtKB-KW"/>
</dbReference>
<name>A0A918IEZ8_9ACTN</name>
<evidence type="ECO:0000313" key="6">
    <source>
        <dbReference type="EMBL" id="GGV04581.1"/>
    </source>
</evidence>
<evidence type="ECO:0000256" key="2">
    <source>
        <dbReference type="ARBA" id="ARBA00023015"/>
    </source>
</evidence>
<sequence>MRRTGGAAFRPGAAGVPGTAATSWWASPRLGLTPADARKRLDALHPAPSGTGAPGARPFEGPVDYHRVDGRNDRRRGRGEERSMTEAKDERRPAGELEASVMAALWAAGAPRTPGEVQRSLGTDLARTTVTTILTRLYDKGVVERHRQGRGYAYVPVRDVQDAQGLTARRMHSELDRDDDRQTVLARFVAQLSPDDERILRDLLEPGER</sequence>
<feature type="region of interest" description="Disordered" evidence="5">
    <location>
        <begin position="37"/>
        <end position="96"/>
    </location>
</feature>
<reference evidence="6" key="1">
    <citation type="journal article" date="2014" name="Int. J. Syst. Evol. Microbiol.">
        <title>Complete genome sequence of Corynebacterium casei LMG S-19264T (=DSM 44701T), isolated from a smear-ripened cheese.</title>
        <authorList>
            <consortium name="US DOE Joint Genome Institute (JGI-PGF)"/>
            <person name="Walter F."/>
            <person name="Albersmeier A."/>
            <person name="Kalinowski J."/>
            <person name="Ruckert C."/>
        </authorList>
    </citation>
    <scope>NUCLEOTIDE SEQUENCE</scope>
    <source>
        <strain evidence="6">JCM 4369</strain>
    </source>
</reference>
<keyword evidence="3" id="KW-0238">DNA-binding</keyword>
<keyword evidence="4" id="KW-0804">Transcription</keyword>
<evidence type="ECO:0000256" key="1">
    <source>
        <dbReference type="ARBA" id="ARBA00011046"/>
    </source>
</evidence>
<evidence type="ECO:0000256" key="3">
    <source>
        <dbReference type="ARBA" id="ARBA00023125"/>
    </source>
</evidence>
<accession>A0A918IEZ8</accession>
<evidence type="ECO:0000256" key="4">
    <source>
        <dbReference type="ARBA" id="ARBA00023163"/>
    </source>
</evidence>
<dbReference type="Pfam" id="PF03965">
    <property type="entry name" value="Penicillinase_R"/>
    <property type="match status" value="1"/>
</dbReference>
<feature type="region of interest" description="Disordered" evidence="5">
    <location>
        <begin position="1"/>
        <end position="21"/>
    </location>
</feature>
<dbReference type="InterPro" id="IPR005650">
    <property type="entry name" value="BlaI_family"/>
</dbReference>
<evidence type="ECO:0000256" key="5">
    <source>
        <dbReference type="SAM" id="MobiDB-lite"/>
    </source>
</evidence>
<feature type="compositionally biased region" description="Basic and acidic residues" evidence="5">
    <location>
        <begin position="63"/>
        <end position="95"/>
    </location>
</feature>
<dbReference type="GO" id="GO:0045892">
    <property type="term" value="P:negative regulation of DNA-templated transcription"/>
    <property type="evidence" value="ECO:0007669"/>
    <property type="project" value="InterPro"/>
</dbReference>
<dbReference type="Proteomes" id="UP000618795">
    <property type="component" value="Unassembled WGS sequence"/>
</dbReference>
<proteinExistence type="inferred from homology"/>